<dbReference type="OrthoDB" id="9809039at2"/>
<reference evidence="1 2" key="1">
    <citation type="submission" date="2018-07" db="EMBL/GenBank/DDBJ databases">
        <title>Chryseobacterium lacus sp. nov., isolated from lake water.</title>
        <authorList>
            <person name="Li C.-M."/>
        </authorList>
    </citation>
    <scope>NUCLEOTIDE SEQUENCE [LARGE SCALE GENOMIC DNA]</scope>
    <source>
        <strain evidence="1 2">YLOS41</strain>
    </source>
</reference>
<evidence type="ECO:0000313" key="1">
    <source>
        <dbReference type="EMBL" id="RCU42125.1"/>
    </source>
</evidence>
<accession>A0A368MXQ9</accession>
<dbReference type="AlphaFoldDB" id="A0A368MXQ9"/>
<keyword evidence="2" id="KW-1185">Reference proteome</keyword>
<sequence length="103" mass="11941">MKIMIVAEGSEEDLDLLLVIADKFNIKISKPSFKLQEKDSHKKNDDYKNAYLPWSKSDDEKLEILYFAGKNTVELSEFFGRNQGAIQSRIKKLELPEKYGKIK</sequence>
<organism evidence="1 2">
    <name type="scientific">Chryseobacterium lacus</name>
    <dbReference type="NCBI Taxonomy" id="2058346"/>
    <lineage>
        <taxon>Bacteria</taxon>
        <taxon>Pseudomonadati</taxon>
        <taxon>Bacteroidota</taxon>
        <taxon>Flavobacteriia</taxon>
        <taxon>Flavobacteriales</taxon>
        <taxon>Weeksellaceae</taxon>
        <taxon>Chryseobacterium group</taxon>
        <taxon>Chryseobacterium</taxon>
    </lineage>
</organism>
<dbReference type="RefSeq" id="WP_114304482.1">
    <property type="nucleotide sequence ID" value="NZ_QPIE01000008.1"/>
</dbReference>
<dbReference type="Proteomes" id="UP000252172">
    <property type="component" value="Unassembled WGS sequence"/>
</dbReference>
<gene>
    <name evidence="1" type="ORF">DQ356_10625</name>
</gene>
<comment type="caution">
    <text evidence="1">The sequence shown here is derived from an EMBL/GenBank/DDBJ whole genome shotgun (WGS) entry which is preliminary data.</text>
</comment>
<proteinExistence type="predicted"/>
<name>A0A368MXQ9_9FLAO</name>
<dbReference type="EMBL" id="QPIE01000008">
    <property type="protein sequence ID" value="RCU42125.1"/>
    <property type="molecule type" value="Genomic_DNA"/>
</dbReference>
<evidence type="ECO:0000313" key="2">
    <source>
        <dbReference type="Proteomes" id="UP000252172"/>
    </source>
</evidence>
<protein>
    <submittedName>
        <fullName evidence="1">Uncharacterized protein</fullName>
    </submittedName>
</protein>